<sequence>MIFKNLEYDIAKEKLTVVSKCENKKEIYNIHVLEFLFIDAYLDLKYDKNCTVDEVLKYMQFSIDLREQLKERNLLT</sequence>
<dbReference type="RefSeq" id="YP_006560403.1">
    <property type="nucleotide sequence ID" value="NC_018272.1"/>
</dbReference>
<dbReference type="OrthoDB" id="34582at10239"/>
<proteinExistence type="predicted"/>
<accession>I6R9P3</accession>
<dbReference type="Proteomes" id="UP000002819">
    <property type="component" value="Segment"/>
</dbReference>
<organism evidence="1 2">
    <name type="scientific">Nonlabens phage P12024L</name>
    <dbReference type="NCBI Taxonomy" id="1168479"/>
    <lineage>
        <taxon>Viruses</taxon>
        <taxon>Duplodnaviria</taxon>
        <taxon>Heunggongvirae</taxon>
        <taxon>Uroviricota</taxon>
        <taxon>Caudoviricetes</taxon>
        <taxon>Inhavirus</taxon>
        <taxon>Inhavirus P12024L</taxon>
    </lineage>
</organism>
<evidence type="ECO:0000313" key="1">
    <source>
        <dbReference type="EMBL" id="AFM54724.1"/>
    </source>
</evidence>
<name>I6R9P3_9CAUD</name>
<protein>
    <submittedName>
        <fullName evidence="1">Uncharacterized protein</fullName>
    </submittedName>
</protein>
<dbReference type="GeneID" id="13405343"/>
<evidence type="ECO:0000313" key="2">
    <source>
        <dbReference type="Proteomes" id="UP000002819"/>
    </source>
</evidence>
<dbReference type="EMBL" id="JQ823123">
    <property type="protein sequence ID" value="AFM54724.1"/>
    <property type="molecule type" value="Genomic_DNA"/>
</dbReference>
<dbReference type="KEGG" id="vg:13405343"/>
<reference evidence="1 2" key="1">
    <citation type="journal article" date="2012" name="J. Virol.">
        <title>Complete Genome Sequences of Two Persicivirga Bacteriophages, P12024S and P12024L.</title>
        <authorList>
            <person name="Kang I."/>
            <person name="Jang H."/>
            <person name="Cho J.C."/>
        </authorList>
    </citation>
    <scope>NUCLEOTIDE SEQUENCE [LARGE SCALE GENOMIC DNA]</scope>
</reference>
<gene>
    <name evidence="1" type="ORF">P12024L_04</name>
</gene>
<keyword evidence="2" id="KW-1185">Reference proteome</keyword>